<comment type="caution">
    <text evidence="1">The sequence shown here is derived from an EMBL/GenBank/DDBJ whole genome shotgun (WGS) entry which is preliminary data.</text>
</comment>
<keyword evidence="2" id="KW-1185">Reference proteome</keyword>
<protein>
    <submittedName>
        <fullName evidence="1">Uncharacterized protein</fullName>
    </submittedName>
</protein>
<gene>
    <name evidence="1" type="ORF">AC579_8483</name>
</gene>
<proteinExistence type="predicted"/>
<reference evidence="1 2" key="1">
    <citation type="submission" date="2015-07" db="EMBL/GenBank/DDBJ databases">
        <title>Comparative genomics of the Sigatoka disease complex on banana suggests a link between parallel evolutionary changes in Pseudocercospora fijiensis and Pseudocercospora eumusae and increased virulence on the banana host.</title>
        <authorList>
            <person name="Chang T.-C."/>
            <person name="Salvucci A."/>
            <person name="Crous P.W."/>
            <person name="Stergiopoulos I."/>
        </authorList>
    </citation>
    <scope>NUCLEOTIDE SEQUENCE [LARGE SCALE GENOMIC DNA]</scope>
    <source>
        <strain evidence="1 2">CBS 116634</strain>
    </source>
</reference>
<sequence length="64" mass="7009">MRYAPVKARISVQCRVEGTCTSFRILQPVWAKQKSGMGPMACLAGGLWAVQNAQHATHGLARRI</sequence>
<evidence type="ECO:0000313" key="1">
    <source>
        <dbReference type="EMBL" id="KXT08255.1"/>
    </source>
</evidence>
<accession>A0A139I0J8</accession>
<evidence type="ECO:0000313" key="2">
    <source>
        <dbReference type="Proteomes" id="UP000073492"/>
    </source>
</evidence>
<name>A0A139I0J8_9PEZI</name>
<dbReference type="Proteomes" id="UP000073492">
    <property type="component" value="Unassembled WGS sequence"/>
</dbReference>
<dbReference type="EMBL" id="LFZO01000469">
    <property type="protein sequence ID" value="KXT08255.1"/>
    <property type="molecule type" value="Genomic_DNA"/>
</dbReference>
<dbReference type="AlphaFoldDB" id="A0A139I0J8"/>
<organism evidence="1 2">
    <name type="scientific">Pseudocercospora musae</name>
    <dbReference type="NCBI Taxonomy" id="113226"/>
    <lineage>
        <taxon>Eukaryota</taxon>
        <taxon>Fungi</taxon>
        <taxon>Dikarya</taxon>
        <taxon>Ascomycota</taxon>
        <taxon>Pezizomycotina</taxon>
        <taxon>Dothideomycetes</taxon>
        <taxon>Dothideomycetidae</taxon>
        <taxon>Mycosphaerellales</taxon>
        <taxon>Mycosphaerellaceae</taxon>
        <taxon>Pseudocercospora</taxon>
    </lineage>
</organism>